<comment type="caution">
    <text evidence="6">The sequence shown here is derived from an EMBL/GenBank/DDBJ whole genome shotgun (WGS) entry which is preliminary data.</text>
</comment>
<feature type="signal peptide" evidence="5">
    <location>
        <begin position="1"/>
        <end position="18"/>
    </location>
</feature>
<reference evidence="6" key="1">
    <citation type="journal article" date="2023" name="Insect Mol. Biol.">
        <title>Genome sequencing provides insights into the evolution of gene families encoding plant cell wall-degrading enzymes in longhorned beetles.</title>
        <authorList>
            <person name="Shin N.R."/>
            <person name="Okamura Y."/>
            <person name="Kirsch R."/>
            <person name="Pauchet Y."/>
        </authorList>
    </citation>
    <scope>NUCLEOTIDE SEQUENCE</scope>
    <source>
        <strain evidence="6">RBIC_L_NR</strain>
    </source>
</reference>
<proteinExistence type="predicted"/>
<dbReference type="InterPro" id="IPR003591">
    <property type="entry name" value="Leu-rich_rpt_typical-subtyp"/>
</dbReference>
<evidence type="ECO:0000256" key="5">
    <source>
        <dbReference type="SAM" id="SignalP"/>
    </source>
</evidence>
<dbReference type="InterPro" id="IPR032675">
    <property type="entry name" value="LRR_dom_sf"/>
</dbReference>
<feature type="transmembrane region" description="Helical" evidence="4">
    <location>
        <begin position="407"/>
        <end position="427"/>
    </location>
</feature>
<dbReference type="InterPro" id="IPR026906">
    <property type="entry name" value="LRR_5"/>
</dbReference>
<dbReference type="InterPro" id="IPR001611">
    <property type="entry name" value="Leu-rich_rpt"/>
</dbReference>
<sequence length="455" mass="52313">MWRVIFFFLVIVDSLVLGQLCTNDTEYQCKCKQWTDGESHLPVDVVDCSGLKIDTFPNIIEEYINYLSLSVNNIEVLDPKEQKLSSTDLNILILSYNKIHSISDEFFLNVNNLRELDLSYNYITTLGDGNIFQNLNQLTRLDLSYNSIKTLPDTVFGTLVNIRYLNMSYNAIGNFLTSSKDVLTQKLGISVNITHLSLNGLNITDLPSGYFDNFTNMKYLSLSDNAFTNIPAVPYSIEYLDISGNNITYISARYLNYHSLKVLKLNRMPSLTNIHHYAFYNLFNLEELSISDCPNVNNFSYLAFDVASKNTNLHPKYLSLARNGLTTLNESYKYFFNNMDKVDLRHNPWKCDCDILWLMEFESILYQSHEIKCYAPDDIKYKSLIDLKENDLVECHPEIYGKKSHRILIVILVSTVIVLCGLIFYLMKYPQSWLGTNHVVGPNSPYNLASTSEHI</sequence>
<dbReference type="Pfam" id="PF13855">
    <property type="entry name" value="LRR_8"/>
    <property type="match status" value="2"/>
</dbReference>
<accession>A0AAV8ZUH6</accession>
<dbReference type="PROSITE" id="PS51450">
    <property type="entry name" value="LRR"/>
    <property type="match status" value="3"/>
</dbReference>
<evidence type="ECO:0000256" key="1">
    <source>
        <dbReference type="ARBA" id="ARBA00022614"/>
    </source>
</evidence>
<dbReference type="Proteomes" id="UP001162156">
    <property type="component" value="Unassembled WGS sequence"/>
</dbReference>
<dbReference type="PANTHER" id="PTHR24373:SF370">
    <property type="entry name" value="FISH-LIPS, ISOFORM E"/>
    <property type="match status" value="1"/>
</dbReference>
<organism evidence="6 7">
    <name type="scientific">Rhamnusium bicolor</name>
    <dbReference type="NCBI Taxonomy" id="1586634"/>
    <lineage>
        <taxon>Eukaryota</taxon>
        <taxon>Metazoa</taxon>
        <taxon>Ecdysozoa</taxon>
        <taxon>Arthropoda</taxon>
        <taxon>Hexapoda</taxon>
        <taxon>Insecta</taxon>
        <taxon>Pterygota</taxon>
        <taxon>Neoptera</taxon>
        <taxon>Endopterygota</taxon>
        <taxon>Coleoptera</taxon>
        <taxon>Polyphaga</taxon>
        <taxon>Cucujiformia</taxon>
        <taxon>Chrysomeloidea</taxon>
        <taxon>Cerambycidae</taxon>
        <taxon>Lepturinae</taxon>
        <taxon>Rhagiini</taxon>
        <taxon>Rhamnusium</taxon>
    </lineage>
</organism>
<keyword evidence="4" id="KW-0472">Membrane</keyword>
<keyword evidence="3" id="KW-0677">Repeat</keyword>
<dbReference type="GO" id="GO:0031012">
    <property type="term" value="C:extracellular matrix"/>
    <property type="evidence" value="ECO:0007669"/>
    <property type="project" value="TreeGrafter"/>
</dbReference>
<dbReference type="InterPro" id="IPR050328">
    <property type="entry name" value="Dev_Immune_Receptor"/>
</dbReference>
<evidence type="ECO:0000256" key="2">
    <source>
        <dbReference type="ARBA" id="ARBA00022729"/>
    </source>
</evidence>
<name>A0AAV8ZUH6_9CUCU</name>
<dbReference type="SUPFAM" id="SSF52058">
    <property type="entry name" value="L domain-like"/>
    <property type="match status" value="1"/>
</dbReference>
<dbReference type="Pfam" id="PF13306">
    <property type="entry name" value="LRR_5"/>
    <property type="match status" value="1"/>
</dbReference>
<dbReference type="EMBL" id="JANEYF010000498">
    <property type="protein sequence ID" value="KAJ8969621.1"/>
    <property type="molecule type" value="Genomic_DNA"/>
</dbReference>
<dbReference type="GO" id="GO:0005615">
    <property type="term" value="C:extracellular space"/>
    <property type="evidence" value="ECO:0007669"/>
    <property type="project" value="TreeGrafter"/>
</dbReference>
<keyword evidence="1" id="KW-0433">Leucine-rich repeat</keyword>
<evidence type="ECO:0000313" key="6">
    <source>
        <dbReference type="EMBL" id="KAJ8969621.1"/>
    </source>
</evidence>
<dbReference type="SMART" id="SM00369">
    <property type="entry name" value="LRR_TYP"/>
    <property type="match status" value="4"/>
</dbReference>
<dbReference type="PANTHER" id="PTHR24373">
    <property type="entry name" value="SLIT RELATED LEUCINE-RICH REPEAT NEURONAL PROTEIN"/>
    <property type="match status" value="1"/>
</dbReference>
<keyword evidence="7" id="KW-1185">Reference proteome</keyword>
<gene>
    <name evidence="6" type="ORF">NQ314_001666</name>
</gene>
<protein>
    <submittedName>
        <fullName evidence="6">Uncharacterized protein</fullName>
    </submittedName>
</protein>
<dbReference type="Gene3D" id="3.80.10.10">
    <property type="entry name" value="Ribonuclease Inhibitor"/>
    <property type="match status" value="2"/>
</dbReference>
<keyword evidence="2 5" id="KW-0732">Signal</keyword>
<keyword evidence="4" id="KW-0812">Transmembrane</keyword>
<dbReference type="SMART" id="SM00364">
    <property type="entry name" value="LRR_BAC"/>
    <property type="match status" value="3"/>
</dbReference>
<keyword evidence="4" id="KW-1133">Transmembrane helix</keyword>
<evidence type="ECO:0000313" key="7">
    <source>
        <dbReference type="Proteomes" id="UP001162156"/>
    </source>
</evidence>
<dbReference type="AlphaFoldDB" id="A0AAV8ZUH6"/>
<evidence type="ECO:0000256" key="3">
    <source>
        <dbReference type="ARBA" id="ARBA00022737"/>
    </source>
</evidence>
<feature type="chain" id="PRO_5043945004" evidence="5">
    <location>
        <begin position="19"/>
        <end position="455"/>
    </location>
</feature>
<evidence type="ECO:0000256" key="4">
    <source>
        <dbReference type="SAM" id="Phobius"/>
    </source>
</evidence>